<keyword evidence="5" id="KW-1185">Reference proteome</keyword>
<feature type="compositionally biased region" description="Low complexity" evidence="1">
    <location>
        <begin position="202"/>
        <end position="231"/>
    </location>
</feature>
<keyword evidence="2" id="KW-0812">Transmembrane</keyword>
<dbReference type="SUPFAM" id="SSF47413">
    <property type="entry name" value="lambda repressor-like DNA-binding domains"/>
    <property type="match status" value="1"/>
</dbReference>
<comment type="caution">
    <text evidence="4">The sequence shown here is derived from an EMBL/GenBank/DDBJ whole genome shotgun (WGS) entry which is preliminary data.</text>
</comment>
<dbReference type="SMART" id="SM00530">
    <property type="entry name" value="HTH_XRE"/>
    <property type="match status" value="1"/>
</dbReference>
<protein>
    <submittedName>
        <fullName evidence="4">DUF4115 domain-containing protein</fullName>
    </submittedName>
</protein>
<dbReference type="InterPro" id="IPR025194">
    <property type="entry name" value="RodZ-like_C"/>
</dbReference>
<feature type="compositionally biased region" description="Low complexity" evidence="1">
    <location>
        <begin position="166"/>
        <end position="180"/>
    </location>
</feature>
<dbReference type="Pfam" id="PF13464">
    <property type="entry name" value="RodZ_C"/>
    <property type="match status" value="1"/>
</dbReference>
<feature type="domain" description="HTH cro/C1-type" evidence="3">
    <location>
        <begin position="21"/>
        <end position="77"/>
    </location>
</feature>
<dbReference type="InterPro" id="IPR010982">
    <property type="entry name" value="Lambda_DNA-bd_dom_sf"/>
</dbReference>
<name>A0ABT2BFU8_9BURK</name>
<evidence type="ECO:0000313" key="5">
    <source>
        <dbReference type="Proteomes" id="UP001205861"/>
    </source>
</evidence>
<dbReference type="InterPro" id="IPR050400">
    <property type="entry name" value="Bact_Cytoskel_RodZ"/>
</dbReference>
<dbReference type="Gene3D" id="1.10.260.40">
    <property type="entry name" value="lambda repressor-like DNA-binding domains"/>
    <property type="match status" value="1"/>
</dbReference>
<organism evidence="4 5">
    <name type="scientific">Massilia solisilvae</name>
    <dbReference type="NCBI Taxonomy" id="1811225"/>
    <lineage>
        <taxon>Bacteria</taxon>
        <taxon>Pseudomonadati</taxon>
        <taxon>Pseudomonadota</taxon>
        <taxon>Betaproteobacteria</taxon>
        <taxon>Burkholderiales</taxon>
        <taxon>Oxalobacteraceae</taxon>
        <taxon>Telluria group</taxon>
        <taxon>Massilia</taxon>
    </lineage>
</organism>
<sequence>MSERADQPATPEIPNGVPGKALAAQREAMGWTVEQVADQLKLAPRQVVALEAGDYASLPSPAVVRGFVRAYAKILRLDAAPLVAMIAMDTPDTTVNTATVRREKPATFSESSRFPLHGKRSSLPLGWIVAAVAVMAAAAAAWHLGVFRSSVGEAPSGSPASTTVLPAPASVPPGSASEPAQKSDVPLISVPGQNPPAPSGEAQPGTAPATPTAAPGATGGPAAAAQPAAAQPAALQQPVQAATETAVGPNSLVLNVREDSWIQVRTADGKNLISRLVKAGSTESVTVEQPVTVTVGNPKGVSASLRGSAVELPMLPGKTIARVSLK</sequence>
<feature type="transmembrane region" description="Helical" evidence="2">
    <location>
        <begin position="123"/>
        <end position="144"/>
    </location>
</feature>
<dbReference type="PANTHER" id="PTHR34475:SF1">
    <property type="entry name" value="CYTOSKELETON PROTEIN RODZ"/>
    <property type="match status" value="1"/>
</dbReference>
<accession>A0ABT2BFU8</accession>
<reference evidence="4 5" key="1">
    <citation type="submission" date="2022-08" db="EMBL/GenBank/DDBJ databases">
        <title>Reclassification of Massilia species as members of the genera Telluria, Duganella, Pseudoduganella, Mokoshia gen. nov. and Zemynaea gen. nov. using orthogonal and non-orthogonal genome-based approaches.</title>
        <authorList>
            <person name="Bowman J.P."/>
        </authorList>
    </citation>
    <scope>NUCLEOTIDE SEQUENCE [LARGE SCALE GENOMIC DNA]</scope>
    <source>
        <strain evidence="4 5">JCM 31607</strain>
    </source>
</reference>
<dbReference type="EMBL" id="JANUGV010000001">
    <property type="protein sequence ID" value="MCS0607310.1"/>
    <property type="molecule type" value="Genomic_DNA"/>
</dbReference>
<dbReference type="RefSeq" id="WP_258855050.1">
    <property type="nucleotide sequence ID" value="NZ_JANUGV010000001.1"/>
</dbReference>
<evidence type="ECO:0000259" key="3">
    <source>
        <dbReference type="SMART" id="SM00530"/>
    </source>
</evidence>
<evidence type="ECO:0000256" key="2">
    <source>
        <dbReference type="SAM" id="Phobius"/>
    </source>
</evidence>
<keyword evidence="2" id="KW-1133">Transmembrane helix</keyword>
<proteinExistence type="predicted"/>
<dbReference type="Proteomes" id="UP001205861">
    <property type="component" value="Unassembled WGS sequence"/>
</dbReference>
<gene>
    <name evidence="4" type="ORF">NX773_03895</name>
</gene>
<dbReference type="CDD" id="cd00093">
    <property type="entry name" value="HTH_XRE"/>
    <property type="match status" value="1"/>
</dbReference>
<dbReference type="PANTHER" id="PTHR34475">
    <property type="match status" value="1"/>
</dbReference>
<feature type="region of interest" description="Disordered" evidence="1">
    <location>
        <begin position="152"/>
        <end position="231"/>
    </location>
</feature>
<dbReference type="Pfam" id="PF13413">
    <property type="entry name" value="HTH_25"/>
    <property type="match status" value="1"/>
</dbReference>
<dbReference type="InterPro" id="IPR001387">
    <property type="entry name" value="Cro/C1-type_HTH"/>
</dbReference>
<keyword evidence="2" id="KW-0472">Membrane</keyword>
<evidence type="ECO:0000313" key="4">
    <source>
        <dbReference type="EMBL" id="MCS0607310.1"/>
    </source>
</evidence>
<evidence type="ECO:0000256" key="1">
    <source>
        <dbReference type="SAM" id="MobiDB-lite"/>
    </source>
</evidence>